<proteinExistence type="predicted"/>
<evidence type="ECO:0000313" key="2">
    <source>
        <dbReference type="EMBL" id="ASE34791.1"/>
    </source>
</evidence>
<dbReference type="KEGG" id="sscu:CEP64_09365"/>
<evidence type="ECO:0000313" key="3">
    <source>
        <dbReference type="Proteomes" id="UP000197058"/>
    </source>
</evidence>
<gene>
    <name evidence="2" type="ORF">CEP64_09365</name>
</gene>
<feature type="transmembrane region" description="Helical" evidence="1">
    <location>
        <begin position="60"/>
        <end position="83"/>
    </location>
</feature>
<keyword evidence="1" id="KW-1133">Transmembrane helix</keyword>
<evidence type="ECO:0000256" key="1">
    <source>
        <dbReference type="SAM" id="Phobius"/>
    </source>
</evidence>
<keyword evidence="1" id="KW-0472">Membrane</keyword>
<accession>A0AAI8GUE1</accession>
<keyword evidence="1" id="KW-0812">Transmembrane</keyword>
<organism evidence="2 3">
    <name type="scientific">Mammaliicoccus sciuri</name>
    <name type="common">Staphylococcus sciuri</name>
    <dbReference type="NCBI Taxonomy" id="1296"/>
    <lineage>
        <taxon>Bacteria</taxon>
        <taxon>Bacillati</taxon>
        <taxon>Bacillota</taxon>
        <taxon>Bacilli</taxon>
        <taxon>Bacillales</taxon>
        <taxon>Staphylococcaceae</taxon>
        <taxon>Mammaliicoccus</taxon>
    </lineage>
</organism>
<dbReference type="Proteomes" id="UP000197058">
    <property type="component" value="Chromosome"/>
</dbReference>
<sequence>MSEYVTRNEFEQYEKRVDERFDTLNNKIDHLPNIIQDKITISMNNLERSINETNKKNRKAVITSVLSGVGVLITLAGLIGNILGVF</sequence>
<dbReference type="EMBL" id="CP022046">
    <property type="protein sequence ID" value="ASE34791.1"/>
    <property type="molecule type" value="Genomic_DNA"/>
</dbReference>
<protein>
    <submittedName>
        <fullName evidence="2">Uncharacterized protein</fullName>
    </submittedName>
</protein>
<reference evidence="3" key="1">
    <citation type="submission" date="2017-06" db="EMBL/GenBank/DDBJ databases">
        <title>FDA dAtabase for Regulatory Grade micrObial Sequences (FDA-ARGOS): Supporting development and validation of Infectious Disease Dx tests.</title>
        <authorList>
            <person name="Goldberg B."/>
            <person name="Campos J."/>
            <person name="Tallon L."/>
            <person name="Sadzewicz L."/>
            <person name="Sengamalay N."/>
            <person name="Ott S."/>
            <person name="Godinez A."/>
            <person name="Nagaraj S."/>
            <person name="Vavikolanu K."/>
            <person name="Nadendla S."/>
            <person name="George J."/>
            <person name="Geyer C."/>
            <person name="Sichtig H."/>
        </authorList>
    </citation>
    <scope>NUCLEOTIDE SEQUENCE [LARGE SCALE GENOMIC DNA]</scope>
    <source>
        <strain evidence="3">FDAARGOS_285</strain>
    </source>
</reference>
<dbReference type="RefSeq" id="WP_058591582.1">
    <property type="nucleotide sequence ID" value="NZ_CP022046.2"/>
</dbReference>
<name>A0AAI8GUE1_MAMSC</name>
<dbReference type="AlphaFoldDB" id="A0AAI8GUE1"/>